<name>A0AB73JGL8_STAAU</name>
<dbReference type="RefSeq" id="WP_155560035.1">
    <property type="nucleotide sequence ID" value="NZ_WFHO01000014.1"/>
</dbReference>
<reference evidence="1 2" key="1">
    <citation type="journal article" date="2019" name="Int. J. Infect. Dis.">
        <title>Characterization of a community-acquired methicillin-resistant sequence type 338 Staphylococcus aureus strain containing a staphylococcal cassette chromosome mec type VT.</title>
        <authorList>
            <person name="Chen Y."/>
            <person name="Hong J."/>
            <person name="Chen Y."/>
            <person name="Wang H."/>
            <person name="Yu Y."/>
            <person name="Qu T."/>
        </authorList>
    </citation>
    <scope>NUCLEOTIDE SEQUENCE [LARGE SCALE GENOMIC DNA]</scope>
    <source>
        <strain evidence="1 2">LJ05</strain>
    </source>
</reference>
<sequence length="131" mass="15749">MIPKKYEIETDYRKIPREYLNKNIPQGRGMIKWRPFATIPEQYEKLDEYMESQNKIDMPILSEEQIENINDKMVSYYHNKKLATIYYWNNGYITELVGYILNINTIDRYISVKNNLNITCNVSFSTLYNIN</sequence>
<dbReference type="Proteomes" id="UP000463077">
    <property type="component" value="Unassembled WGS sequence"/>
</dbReference>
<organism evidence="1 2">
    <name type="scientific">Staphylococcus aureus</name>
    <dbReference type="NCBI Taxonomy" id="1280"/>
    <lineage>
        <taxon>Bacteria</taxon>
        <taxon>Bacillati</taxon>
        <taxon>Bacillota</taxon>
        <taxon>Bacilli</taxon>
        <taxon>Bacillales</taxon>
        <taxon>Staphylococcaceae</taxon>
        <taxon>Staphylococcus</taxon>
    </lineage>
</organism>
<gene>
    <name evidence="1" type="ORF">GAY54_08135</name>
</gene>
<dbReference type="AlphaFoldDB" id="A0AB73JGL8"/>
<dbReference type="PANTHER" id="PTHR40051">
    <property type="entry name" value="IG HYPOTHETICAL 15966"/>
    <property type="match status" value="1"/>
</dbReference>
<dbReference type="EMBL" id="WFHO01000014">
    <property type="protein sequence ID" value="MUG52521.1"/>
    <property type="molecule type" value="Genomic_DNA"/>
</dbReference>
<dbReference type="PANTHER" id="PTHR40051:SF1">
    <property type="entry name" value="YOLD-LIKE FAMILY PROTEIN"/>
    <property type="match status" value="1"/>
</dbReference>
<evidence type="ECO:0000313" key="2">
    <source>
        <dbReference type="Proteomes" id="UP000463077"/>
    </source>
</evidence>
<accession>A0AB73JGL8</accession>
<dbReference type="Pfam" id="PF08863">
    <property type="entry name" value="YolD"/>
    <property type="match status" value="1"/>
</dbReference>
<comment type="caution">
    <text evidence="1">The sequence shown here is derived from an EMBL/GenBank/DDBJ whole genome shotgun (WGS) entry which is preliminary data.</text>
</comment>
<evidence type="ECO:0000313" key="1">
    <source>
        <dbReference type="EMBL" id="MUG52521.1"/>
    </source>
</evidence>
<proteinExistence type="predicted"/>
<dbReference type="InterPro" id="IPR014962">
    <property type="entry name" value="YolD"/>
</dbReference>
<protein>
    <submittedName>
        <fullName evidence="1">YolD-like family protein</fullName>
    </submittedName>
</protein>